<evidence type="ECO:0000313" key="2">
    <source>
        <dbReference type="EMBL" id="KAA5543830.1"/>
    </source>
</evidence>
<accession>A0A5M6DBQ4</accession>
<dbReference type="Gene3D" id="1.25.40.10">
    <property type="entry name" value="Tetratricopeptide repeat domain"/>
    <property type="match status" value="2"/>
</dbReference>
<dbReference type="EMBL" id="VWOX01000005">
    <property type="protein sequence ID" value="KAA5543830.1"/>
    <property type="molecule type" value="Genomic_DNA"/>
</dbReference>
<keyword evidence="1" id="KW-0812">Transmembrane</keyword>
<name>A0A5M6DBQ4_9BACT</name>
<protein>
    <submittedName>
        <fullName evidence="2">Uncharacterized protein</fullName>
    </submittedName>
</protein>
<dbReference type="SUPFAM" id="SSF48452">
    <property type="entry name" value="TPR-like"/>
    <property type="match status" value="1"/>
</dbReference>
<keyword evidence="1" id="KW-0472">Membrane</keyword>
<proteinExistence type="predicted"/>
<feature type="transmembrane region" description="Helical" evidence="1">
    <location>
        <begin position="92"/>
        <end position="112"/>
    </location>
</feature>
<sequence>MNPMNLLRRWQRRLIATVRFLVTLPSRLNLMDLVIHAFSFPQHEWARRLRRDVSQDDVPVSWTQWINPIYWIAWLSRFAYRWITTRPYMTLAPAVPAVLFAIALTGTVIAVLRRDPTQTQTIYLDTLKTALASDNTQVASVAAQRLLEIDPDNLEHQYQVAILDHELGHTESARSAIFRLAMQNEYGPAALWMLKSLIYQSSDSDSQLAAEQLVRRDSWSDQEVELCHRSAAVAMEKLPSERAAFARKMYAGFLSANGFTGSALRQYRMVAESDPGVALIAAQLAAKTGDYSSADRFAQIAVRHLEPKMMANPTSVPARLQLAQALVLTERDDDAYNLLLDGLALTPDPTLTQAAGEALIFKSERLKRNVGETETLGLRANLLSEALELAPESPLVMESIVQFAIDCAGADEDGIRRVRESLLSQVTPAVAYFVEGTALLMAGKTDAAQETLELAASEGSEMPGLLNNLAVALSLSDKRFLPQALDLSNEALRQLPGHPSLLETRGQILLRLQRYEEAIVDLEKTLANPAMRPTAHAGLAEAYGALGNKELARRNQILAKRYGGSPAL</sequence>
<dbReference type="RefSeq" id="WP_150076582.1">
    <property type="nucleotide sequence ID" value="NZ_VWOX01000005.1"/>
</dbReference>
<organism evidence="2 3">
    <name type="scientific">Roseiconus nitratireducens</name>
    <dbReference type="NCBI Taxonomy" id="2605748"/>
    <lineage>
        <taxon>Bacteria</taxon>
        <taxon>Pseudomonadati</taxon>
        <taxon>Planctomycetota</taxon>
        <taxon>Planctomycetia</taxon>
        <taxon>Pirellulales</taxon>
        <taxon>Pirellulaceae</taxon>
        <taxon>Roseiconus</taxon>
    </lineage>
</organism>
<keyword evidence="3" id="KW-1185">Reference proteome</keyword>
<keyword evidence="1" id="KW-1133">Transmembrane helix</keyword>
<gene>
    <name evidence="2" type="ORF">FYK55_11720</name>
</gene>
<dbReference type="AlphaFoldDB" id="A0A5M6DBQ4"/>
<dbReference type="Proteomes" id="UP000324479">
    <property type="component" value="Unassembled WGS sequence"/>
</dbReference>
<reference evidence="2 3" key="1">
    <citation type="submission" date="2019-08" db="EMBL/GenBank/DDBJ databases">
        <authorList>
            <person name="Dhanesh K."/>
            <person name="Kumar G."/>
            <person name="Sasikala C."/>
            <person name="Venkata Ramana C."/>
        </authorList>
    </citation>
    <scope>NUCLEOTIDE SEQUENCE [LARGE SCALE GENOMIC DNA]</scope>
    <source>
        <strain evidence="2 3">JC645</strain>
    </source>
</reference>
<comment type="caution">
    <text evidence="2">The sequence shown here is derived from an EMBL/GenBank/DDBJ whole genome shotgun (WGS) entry which is preliminary data.</text>
</comment>
<evidence type="ECO:0000256" key="1">
    <source>
        <dbReference type="SAM" id="Phobius"/>
    </source>
</evidence>
<dbReference type="InterPro" id="IPR011990">
    <property type="entry name" value="TPR-like_helical_dom_sf"/>
</dbReference>
<evidence type="ECO:0000313" key="3">
    <source>
        <dbReference type="Proteomes" id="UP000324479"/>
    </source>
</evidence>